<evidence type="ECO:0000313" key="5">
    <source>
        <dbReference type="EMBL" id="XBT97345.1"/>
    </source>
</evidence>
<accession>A0AAU7S4S8</accession>
<organism evidence="5">
    <name type="scientific">Rhizobium sp. ZPR3</name>
    <dbReference type="NCBI Taxonomy" id="3158967"/>
    <lineage>
        <taxon>Bacteria</taxon>
        <taxon>Pseudomonadati</taxon>
        <taxon>Pseudomonadota</taxon>
        <taxon>Alphaproteobacteria</taxon>
        <taxon>Hyphomicrobiales</taxon>
        <taxon>Rhizobiaceae</taxon>
        <taxon>Rhizobium/Agrobacterium group</taxon>
        <taxon>Rhizobium</taxon>
    </lineage>
</organism>
<keyword evidence="1" id="KW-0802">TPR repeat</keyword>
<dbReference type="PANTHER" id="PTHR22550:SF14">
    <property type="entry name" value="VWFA DOMAIN-CONTAINING PROTEIN"/>
    <property type="match status" value="1"/>
</dbReference>
<dbReference type="Pfam" id="PF00515">
    <property type="entry name" value="TPR_1"/>
    <property type="match status" value="1"/>
</dbReference>
<dbReference type="Pfam" id="PF13519">
    <property type="entry name" value="VWA_2"/>
    <property type="match status" value="1"/>
</dbReference>
<dbReference type="PROSITE" id="PS50293">
    <property type="entry name" value="TPR_REGION"/>
    <property type="match status" value="1"/>
</dbReference>
<name>A0AAU7S4S8_9HYPH</name>
<evidence type="ECO:0000256" key="3">
    <source>
        <dbReference type="SAM" id="Phobius"/>
    </source>
</evidence>
<feature type="compositionally biased region" description="Basic and acidic residues" evidence="2">
    <location>
        <begin position="460"/>
        <end position="473"/>
    </location>
</feature>
<protein>
    <submittedName>
        <fullName evidence="5">VWA domain-containing protein</fullName>
    </submittedName>
</protein>
<keyword evidence="3" id="KW-1133">Transmembrane helix</keyword>
<keyword evidence="3" id="KW-0472">Membrane</keyword>
<dbReference type="InterPro" id="IPR011990">
    <property type="entry name" value="TPR-like_helical_dom_sf"/>
</dbReference>
<keyword evidence="3" id="KW-0812">Transmembrane</keyword>
<dbReference type="InterPro" id="IPR036465">
    <property type="entry name" value="vWFA_dom_sf"/>
</dbReference>
<gene>
    <name evidence="5" type="ORF">ABM479_29160</name>
</gene>
<feature type="transmembrane region" description="Helical" evidence="3">
    <location>
        <begin position="61"/>
        <end position="80"/>
    </location>
</feature>
<dbReference type="InterPro" id="IPR019734">
    <property type="entry name" value="TPR_rpt"/>
</dbReference>
<dbReference type="EMBL" id="CP157962">
    <property type="protein sequence ID" value="XBT97345.1"/>
    <property type="molecule type" value="Genomic_DNA"/>
</dbReference>
<dbReference type="SMART" id="SM00327">
    <property type="entry name" value="VWA"/>
    <property type="match status" value="1"/>
</dbReference>
<dbReference type="RefSeq" id="WP_349962389.1">
    <property type="nucleotide sequence ID" value="NZ_CP157962.1"/>
</dbReference>
<feature type="transmembrane region" description="Helical" evidence="3">
    <location>
        <begin position="12"/>
        <end position="30"/>
    </location>
</feature>
<evidence type="ECO:0000259" key="4">
    <source>
        <dbReference type="SMART" id="SM00327"/>
    </source>
</evidence>
<feature type="repeat" description="TPR" evidence="1">
    <location>
        <begin position="400"/>
        <end position="433"/>
    </location>
</feature>
<dbReference type="SUPFAM" id="SSF53300">
    <property type="entry name" value="vWA-like"/>
    <property type="match status" value="1"/>
</dbReference>
<dbReference type="Gene3D" id="1.25.40.10">
    <property type="entry name" value="Tetratricopeptide repeat domain"/>
    <property type="match status" value="1"/>
</dbReference>
<dbReference type="AlphaFoldDB" id="A0AAU7S4S8"/>
<dbReference type="SUPFAM" id="SSF48452">
    <property type="entry name" value="TPR-like"/>
    <property type="match status" value="1"/>
</dbReference>
<proteinExistence type="predicted"/>
<dbReference type="PANTHER" id="PTHR22550">
    <property type="entry name" value="SPORE GERMINATION PROTEIN"/>
    <property type="match status" value="1"/>
</dbReference>
<feature type="domain" description="VWFA" evidence="4">
    <location>
        <begin position="91"/>
        <end position="257"/>
    </location>
</feature>
<dbReference type="Gene3D" id="3.40.50.410">
    <property type="entry name" value="von Willebrand factor, type A domain"/>
    <property type="match status" value="1"/>
</dbReference>
<feature type="region of interest" description="Disordered" evidence="2">
    <location>
        <begin position="449"/>
        <end position="481"/>
    </location>
</feature>
<reference evidence="5" key="1">
    <citation type="submission" date="2024-06" db="EMBL/GenBank/DDBJ databases">
        <authorList>
            <person name="Li T."/>
            <person name="Gao R."/>
        </authorList>
    </citation>
    <scope>NUCLEOTIDE SEQUENCE</scope>
    <source>
        <strain evidence="5">ZPR3</strain>
        <plasmid evidence="5">unnamed2</plasmid>
    </source>
</reference>
<dbReference type="InterPro" id="IPR002035">
    <property type="entry name" value="VWF_A"/>
</dbReference>
<sequence>MISDLHFLRPWWLMALIVPLVVIWLSSRTLDIRRRWSSMIAPHLLDKLLVEPDQRGNLRPAWLLAIVLGLSILGLAGPTWQHEAPPFLADTAALVIAVDLSPTMDAVDISPSRIERAKLKIHDILATRQGARTGVIAYAGTAHLVVPLTDDNALIETYTDALATGIMPKPGKDTSAALNLAGGLMKAEGGPGTILLLTDGVEKAAEAAAKQIDSNLLILGFGTEAGGVVDSAGGRAFSPDGGKRLNSALDLGALRGTATGMGAEVATMTDDDADVRWIAENIQANFIRQNTGSGDRWRDLGWWLVVPTVLAFALSFRRGWVVKVAIVVLTMRLIVPTEARAADFADMWLTSDQQGQLAFERGQFERAASLFKDPNWKGVALYRAGRYRQASQAFAMSDTAEAWYNQGNCLVHTGEFDEAIAAYHKALEKRKAWPEAEANLAIAELLKKKQQEDDEEAQEPNEKPDSIQFDDKGKRGKAGMIDMAEQTSEMWIRNIAVSPADLMARKFALEDRGAR</sequence>
<geneLocation type="plasmid" evidence="5">
    <name>unnamed2</name>
</geneLocation>
<evidence type="ECO:0000256" key="1">
    <source>
        <dbReference type="PROSITE-ProRule" id="PRU00339"/>
    </source>
</evidence>
<dbReference type="PROSITE" id="PS50005">
    <property type="entry name" value="TPR"/>
    <property type="match status" value="1"/>
</dbReference>
<dbReference type="SMART" id="SM00028">
    <property type="entry name" value="TPR"/>
    <property type="match status" value="1"/>
</dbReference>
<dbReference type="InterPro" id="IPR050768">
    <property type="entry name" value="UPF0353/GerABKA_families"/>
</dbReference>
<keyword evidence="5" id="KW-0614">Plasmid</keyword>
<evidence type="ECO:0000256" key="2">
    <source>
        <dbReference type="SAM" id="MobiDB-lite"/>
    </source>
</evidence>